<dbReference type="RefSeq" id="WP_220194815.1">
    <property type="nucleotide sequence ID" value="NZ_BNJF01000001.1"/>
</dbReference>
<reference evidence="3" key="1">
    <citation type="submission" date="2020-10" db="EMBL/GenBank/DDBJ databases">
        <title>Taxonomic study of unclassified bacteria belonging to the class Ktedonobacteria.</title>
        <authorList>
            <person name="Yabe S."/>
            <person name="Wang C.M."/>
            <person name="Zheng Y."/>
            <person name="Sakai Y."/>
            <person name="Cavaletti L."/>
            <person name="Monciardini P."/>
            <person name="Donadio S."/>
        </authorList>
    </citation>
    <scope>NUCLEOTIDE SEQUENCE</scope>
    <source>
        <strain evidence="3">SOSP1-1</strain>
    </source>
</reference>
<evidence type="ECO:0000256" key="2">
    <source>
        <dbReference type="SAM" id="Phobius"/>
    </source>
</evidence>
<keyword evidence="2" id="KW-0472">Membrane</keyword>
<feature type="transmembrane region" description="Helical" evidence="2">
    <location>
        <begin position="178"/>
        <end position="196"/>
    </location>
</feature>
<gene>
    <name evidence="3" type="ORF">KSX_36480</name>
</gene>
<proteinExistence type="predicted"/>
<evidence type="ECO:0000256" key="1">
    <source>
        <dbReference type="SAM" id="MobiDB-lite"/>
    </source>
</evidence>
<evidence type="ECO:0000313" key="3">
    <source>
        <dbReference type="EMBL" id="GHO45485.1"/>
    </source>
</evidence>
<feature type="transmembrane region" description="Helical" evidence="2">
    <location>
        <begin position="139"/>
        <end position="166"/>
    </location>
</feature>
<evidence type="ECO:0000313" key="4">
    <source>
        <dbReference type="Proteomes" id="UP000612362"/>
    </source>
</evidence>
<sequence length="199" mass="21651">MPSTSTNVSEIQPISTIDTKETASESDTQKLTPKTATSENTTPPAKQAESTGRRLKQALHKITTEKNTNIATIVLLIFETTLVALALIPAQMWTRLLPQSSGAALNGPFPPTIAPLIAVLLYLLPALIGFLCRDWKRALLFATLPAWIGLGFFLAAATSKIGIFYLVSADHVKENVSVLELFAVLGGMGWLTRQFFKLR</sequence>
<accession>A0A8J3MUK1</accession>
<feature type="region of interest" description="Disordered" evidence="1">
    <location>
        <begin position="1"/>
        <end position="54"/>
    </location>
</feature>
<name>A0A8J3MUK1_9CHLR</name>
<protein>
    <submittedName>
        <fullName evidence="3">Uncharacterized protein</fullName>
    </submittedName>
</protein>
<feature type="transmembrane region" description="Helical" evidence="2">
    <location>
        <begin position="113"/>
        <end position="132"/>
    </location>
</feature>
<feature type="transmembrane region" description="Helical" evidence="2">
    <location>
        <begin position="70"/>
        <end position="93"/>
    </location>
</feature>
<dbReference type="EMBL" id="BNJF01000001">
    <property type="protein sequence ID" value="GHO45485.1"/>
    <property type="molecule type" value="Genomic_DNA"/>
</dbReference>
<keyword evidence="2" id="KW-0812">Transmembrane</keyword>
<dbReference type="AlphaFoldDB" id="A0A8J3MUK1"/>
<feature type="compositionally biased region" description="Polar residues" evidence="1">
    <location>
        <begin position="1"/>
        <end position="17"/>
    </location>
</feature>
<comment type="caution">
    <text evidence="3">The sequence shown here is derived from an EMBL/GenBank/DDBJ whole genome shotgun (WGS) entry which is preliminary data.</text>
</comment>
<organism evidence="3 4">
    <name type="scientific">Ktedonospora formicarum</name>
    <dbReference type="NCBI Taxonomy" id="2778364"/>
    <lineage>
        <taxon>Bacteria</taxon>
        <taxon>Bacillati</taxon>
        <taxon>Chloroflexota</taxon>
        <taxon>Ktedonobacteria</taxon>
        <taxon>Ktedonobacterales</taxon>
        <taxon>Ktedonobacteraceae</taxon>
        <taxon>Ktedonospora</taxon>
    </lineage>
</organism>
<feature type="compositionally biased region" description="Polar residues" evidence="1">
    <location>
        <begin position="25"/>
        <end position="50"/>
    </location>
</feature>
<keyword evidence="4" id="KW-1185">Reference proteome</keyword>
<keyword evidence="2" id="KW-1133">Transmembrane helix</keyword>
<dbReference type="Proteomes" id="UP000612362">
    <property type="component" value="Unassembled WGS sequence"/>
</dbReference>